<evidence type="ECO:0000256" key="7">
    <source>
        <dbReference type="SAM" id="Coils"/>
    </source>
</evidence>
<dbReference type="InterPro" id="IPR000740">
    <property type="entry name" value="GrpE"/>
</dbReference>
<dbReference type="NCBIfam" id="NF010738">
    <property type="entry name" value="PRK14140.1"/>
    <property type="match status" value="1"/>
</dbReference>
<dbReference type="RefSeq" id="WP_323737955.1">
    <property type="nucleotide sequence ID" value="NZ_CP112932.1"/>
</dbReference>
<evidence type="ECO:0000256" key="1">
    <source>
        <dbReference type="ARBA" id="ARBA00009054"/>
    </source>
</evidence>
<keyword evidence="10" id="KW-1185">Reference proteome</keyword>
<dbReference type="PROSITE" id="PS01071">
    <property type="entry name" value="GRPE"/>
    <property type="match status" value="1"/>
</dbReference>
<comment type="subunit">
    <text evidence="4">Homodimer.</text>
</comment>
<dbReference type="CDD" id="cd00446">
    <property type="entry name" value="GrpE"/>
    <property type="match status" value="1"/>
</dbReference>
<comment type="subcellular location">
    <subcellularLocation>
        <location evidence="4">Cytoplasm</location>
    </subcellularLocation>
</comment>
<evidence type="ECO:0000256" key="3">
    <source>
        <dbReference type="ARBA" id="ARBA00023186"/>
    </source>
</evidence>
<keyword evidence="4" id="KW-0963">Cytoplasm</keyword>
<feature type="compositionally biased region" description="Basic and acidic residues" evidence="8">
    <location>
        <begin position="1"/>
        <end position="14"/>
    </location>
</feature>
<dbReference type="HAMAP" id="MF_01151">
    <property type="entry name" value="GrpE"/>
    <property type="match status" value="1"/>
</dbReference>
<dbReference type="SUPFAM" id="SSF58014">
    <property type="entry name" value="Coiled-coil domain of nucleotide exchange factor GrpE"/>
    <property type="match status" value="1"/>
</dbReference>
<keyword evidence="2 4" id="KW-0346">Stress response</keyword>
<dbReference type="Gene3D" id="2.30.22.10">
    <property type="entry name" value="Head domain of nucleotide exchange factor GrpE"/>
    <property type="match status" value="1"/>
</dbReference>
<feature type="region of interest" description="Disordered" evidence="8">
    <location>
        <begin position="1"/>
        <end position="26"/>
    </location>
</feature>
<evidence type="ECO:0000256" key="5">
    <source>
        <dbReference type="RuleBase" id="RU000639"/>
    </source>
</evidence>
<dbReference type="Pfam" id="PF01025">
    <property type="entry name" value="GrpE"/>
    <property type="match status" value="1"/>
</dbReference>
<evidence type="ECO:0000256" key="6">
    <source>
        <dbReference type="RuleBase" id="RU004478"/>
    </source>
</evidence>
<keyword evidence="3 4" id="KW-0143">Chaperone</keyword>
<comment type="similarity">
    <text evidence="1 4 6">Belongs to the GrpE family.</text>
</comment>
<evidence type="ECO:0000256" key="4">
    <source>
        <dbReference type="HAMAP-Rule" id="MF_01151"/>
    </source>
</evidence>
<organism evidence="9 10">
    <name type="scientific">Candidatus Trichorickettsia mobilis</name>
    <dbReference type="NCBI Taxonomy" id="1346319"/>
    <lineage>
        <taxon>Bacteria</taxon>
        <taxon>Pseudomonadati</taxon>
        <taxon>Pseudomonadota</taxon>
        <taxon>Alphaproteobacteria</taxon>
        <taxon>Rickettsiales</taxon>
        <taxon>Rickettsiaceae</taxon>
        <taxon>Rickettsieae</taxon>
        <taxon>Candidatus Trichorickettsia</taxon>
    </lineage>
</organism>
<proteinExistence type="inferred from homology"/>
<protein>
    <recommendedName>
        <fullName evidence="4 5">Protein GrpE</fullName>
    </recommendedName>
    <alternativeName>
        <fullName evidence="4">HSP-70 cofactor</fullName>
    </alternativeName>
</protein>
<sequence length="186" mass="21248">MKNHEIVKDQELASKENNQNNSDSIDQSKSLETIDVLQNKIALLEDQLLRTAAESENVRRRYDRMLEESKDYSITNFAKDLLGVMDNLCRALECKIQENNESLSNIIAGVDMTKRELESIFKKYGLESIAPLPGEKFDYNLHHAVSQIVTDEYNHDNIIGTMQAGYKIKDRLLRPAMVTVAKKADE</sequence>
<feature type="compositionally biased region" description="Low complexity" evidence="8">
    <location>
        <begin position="17"/>
        <end position="26"/>
    </location>
</feature>
<evidence type="ECO:0000256" key="8">
    <source>
        <dbReference type="SAM" id="MobiDB-lite"/>
    </source>
</evidence>
<dbReference type="SUPFAM" id="SSF51064">
    <property type="entry name" value="Head domain of nucleotide exchange factor GrpE"/>
    <property type="match status" value="1"/>
</dbReference>
<dbReference type="InterPro" id="IPR013805">
    <property type="entry name" value="GrpE_CC"/>
</dbReference>
<dbReference type="PANTHER" id="PTHR21237:SF23">
    <property type="entry name" value="GRPE PROTEIN HOMOLOG, MITOCHONDRIAL"/>
    <property type="match status" value="1"/>
</dbReference>
<dbReference type="PANTHER" id="PTHR21237">
    <property type="entry name" value="GRPE PROTEIN"/>
    <property type="match status" value="1"/>
</dbReference>
<keyword evidence="7" id="KW-0175">Coiled coil</keyword>
<dbReference type="EMBL" id="CP112932">
    <property type="protein sequence ID" value="WPY01157.1"/>
    <property type="molecule type" value="Genomic_DNA"/>
</dbReference>
<gene>
    <name evidence="4" type="primary">grpE</name>
    <name evidence="9" type="ORF">Trichorick_01061</name>
</gene>
<name>A0ABZ0UT07_9RICK</name>
<dbReference type="InterPro" id="IPR009012">
    <property type="entry name" value="GrpE_head"/>
</dbReference>
<evidence type="ECO:0000313" key="10">
    <source>
        <dbReference type="Proteomes" id="UP001326613"/>
    </source>
</evidence>
<dbReference type="PRINTS" id="PR00773">
    <property type="entry name" value="GRPEPROTEIN"/>
</dbReference>
<comment type="function">
    <text evidence="4 5">Participates actively in the response to hyperosmotic and heat shock by preventing the aggregation of stress-denatured proteins, in association with DnaK and GrpE. It is the nucleotide exchange factor for DnaK and may function as a thermosensor. Unfolded proteins bind initially to DnaJ; upon interaction with the DnaJ-bound protein, DnaK hydrolyzes its bound ATP, resulting in the formation of a stable complex. GrpE releases ADP from DnaK; ATP binding to DnaK triggers the release of the substrate protein, thus completing the reaction cycle. Several rounds of ATP-dependent interactions between DnaJ, DnaK and GrpE are required for fully efficient folding.</text>
</comment>
<dbReference type="Proteomes" id="UP001326613">
    <property type="component" value="Chromosome"/>
</dbReference>
<dbReference type="Gene3D" id="3.90.20.20">
    <property type="match status" value="1"/>
</dbReference>
<evidence type="ECO:0000313" key="9">
    <source>
        <dbReference type="EMBL" id="WPY01157.1"/>
    </source>
</evidence>
<evidence type="ECO:0000256" key="2">
    <source>
        <dbReference type="ARBA" id="ARBA00023016"/>
    </source>
</evidence>
<accession>A0ABZ0UT07</accession>
<feature type="coiled-coil region" evidence="7">
    <location>
        <begin position="34"/>
        <end position="61"/>
    </location>
</feature>
<reference evidence="9 10" key="1">
    <citation type="submission" date="2022-10" db="EMBL/GenBank/DDBJ databases">
        <title>Host association and intracellularity evolved multiple times independently in the Rickettsiales.</title>
        <authorList>
            <person name="Castelli M."/>
            <person name="Nardi T."/>
            <person name="Gammuto L."/>
            <person name="Bellinzona G."/>
            <person name="Sabaneyeva E."/>
            <person name="Potekhin A."/>
            <person name="Serra V."/>
            <person name="Petroni G."/>
            <person name="Sassera D."/>
        </authorList>
    </citation>
    <scope>NUCLEOTIDE SEQUENCE [LARGE SCALE GENOMIC DNA]</scope>
    <source>
        <strain evidence="9 10">Kr 154-4</strain>
    </source>
</reference>